<dbReference type="Proteomes" id="UP000199632">
    <property type="component" value="Unassembled WGS sequence"/>
</dbReference>
<dbReference type="Gene3D" id="3.40.50.300">
    <property type="entry name" value="P-loop containing nucleotide triphosphate hydrolases"/>
    <property type="match status" value="1"/>
</dbReference>
<evidence type="ECO:0000259" key="1">
    <source>
        <dbReference type="PROSITE" id="PS50943"/>
    </source>
</evidence>
<accession>A0A1H3TK41</accession>
<dbReference type="RefSeq" id="WP_090799873.1">
    <property type="nucleotide sequence ID" value="NZ_BOND01000001.1"/>
</dbReference>
<dbReference type="Pfam" id="PF13560">
    <property type="entry name" value="HTH_31"/>
    <property type="match status" value="1"/>
</dbReference>
<dbReference type="SUPFAM" id="SSF47413">
    <property type="entry name" value="lambda repressor-like DNA-binding domains"/>
    <property type="match status" value="1"/>
</dbReference>
<dbReference type="PROSITE" id="PS50943">
    <property type="entry name" value="HTH_CROC1"/>
    <property type="match status" value="1"/>
</dbReference>
<dbReference type="PANTHER" id="PTHR47691">
    <property type="entry name" value="REGULATOR-RELATED"/>
    <property type="match status" value="1"/>
</dbReference>
<dbReference type="InterPro" id="IPR027417">
    <property type="entry name" value="P-loop_NTPase"/>
</dbReference>
<dbReference type="PANTHER" id="PTHR47691:SF3">
    <property type="entry name" value="HTH-TYPE TRANSCRIPTIONAL REGULATOR RV0890C-RELATED"/>
    <property type="match status" value="1"/>
</dbReference>
<protein>
    <submittedName>
        <fullName evidence="2">NB-ARC domain-containing protein</fullName>
    </submittedName>
</protein>
<sequence length="851" mass="91591">MDDEFAAQLRGHRLALRLTQEVLAERAGISARSVGEMERGRGRGPQPRTLERLATALELTDDARKPFVDAGRALFWSNRAAPAASPPVQVGAARHLPRNIADFVGRHDELALLDATLFAEPRKARLVAISGAAGVGKSALAIHIGHRLAARFPDGQLYAELGGENRVPAEPTDVLAVLLRMLGVDGSALPAGLEDRAAMFRCRILDRRTLLILDDAAGHRQVAPLLPPDGVATVITSRLALTGLPGAETIDLRPLPGRDSIELLRKVAGPERVQAEQDSANALVAACGNLPLAVRIVAARLAARPHWTLGQLGERLIDERRRLDELRHGDLSVRPMLQVTYRALSPAAARAFALLGSLCGTGISSVPEWAVVALLDSSPVAAAAAVDELLDARLLESTGLDQAGQQRYRFHEITRLYARERREAEISDAEWSASFARVAAGWLGRARLAREGLQCERFYLDDPAAAVLGSYPTATAVGTNAVEWFEAERDSLVALVAASRTAGRADIARGLAACAAEFFELRGYYDDWRRTMRTALDSCREAGDRHAEAAMLRGLGGCLVECELPDQALLTLRAARALAEQVGDTAGMAMASKDIGYMLGLAGQLDEAESELRAAVDGLDRFGRDSVKVIAMTNLAWVLRERGASDEAIDVVRAALRTARGAGDRFALAYASRGLAGALLAADRSALAERTARRAARLFEQINDPIGAAQSLRVQGEALAKDPARLVEAEQAFRAAAEIFRRRGHNWGLTLAELSLGEAQARRGLAGADTRLREVLRFWTAENVPALRARTLVALAQVAEQAGDPSAVLLKTEAYELYRSLKAPQAKELARQLGWDEDATYEVAVSLDEGS</sequence>
<dbReference type="InterPro" id="IPR011990">
    <property type="entry name" value="TPR-like_helical_dom_sf"/>
</dbReference>
<dbReference type="EMBL" id="FNQB01000003">
    <property type="protein sequence ID" value="SDZ50614.1"/>
    <property type="molecule type" value="Genomic_DNA"/>
</dbReference>
<evidence type="ECO:0000313" key="2">
    <source>
        <dbReference type="EMBL" id="SDZ50614.1"/>
    </source>
</evidence>
<dbReference type="AlphaFoldDB" id="A0A1H3TK41"/>
<dbReference type="OrthoDB" id="3491079at2"/>
<dbReference type="STRING" id="137265.SAMN05421684_5933"/>
<organism evidence="2 3">
    <name type="scientific">Asanoa ishikariensis</name>
    <dbReference type="NCBI Taxonomy" id="137265"/>
    <lineage>
        <taxon>Bacteria</taxon>
        <taxon>Bacillati</taxon>
        <taxon>Actinomycetota</taxon>
        <taxon>Actinomycetes</taxon>
        <taxon>Micromonosporales</taxon>
        <taxon>Micromonosporaceae</taxon>
        <taxon>Asanoa</taxon>
    </lineage>
</organism>
<proteinExistence type="predicted"/>
<evidence type="ECO:0000313" key="3">
    <source>
        <dbReference type="Proteomes" id="UP000199632"/>
    </source>
</evidence>
<dbReference type="PRINTS" id="PR00364">
    <property type="entry name" value="DISEASERSIST"/>
</dbReference>
<dbReference type="SUPFAM" id="SSF52540">
    <property type="entry name" value="P-loop containing nucleoside triphosphate hydrolases"/>
    <property type="match status" value="1"/>
</dbReference>
<dbReference type="GO" id="GO:0003677">
    <property type="term" value="F:DNA binding"/>
    <property type="evidence" value="ECO:0007669"/>
    <property type="project" value="InterPro"/>
</dbReference>
<name>A0A1H3TK41_9ACTN</name>
<keyword evidence="3" id="KW-1185">Reference proteome</keyword>
<dbReference type="InterPro" id="IPR001387">
    <property type="entry name" value="Cro/C1-type_HTH"/>
</dbReference>
<dbReference type="CDD" id="cd00093">
    <property type="entry name" value="HTH_XRE"/>
    <property type="match status" value="1"/>
</dbReference>
<dbReference type="SMART" id="SM00530">
    <property type="entry name" value="HTH_XRE"/>
    <property type="match status" value="1"/>
</dbReference>
<gene>
    <name evidence="2" type="ORF">SAMN05421684_5933</name>
</gene>
<dbReference type="GO" id="GO:0043531">
    <property type="term" value="F:ADP binding"/>
    <property type="evidence" value="ECO:0007669"/>
    <property type="project" value="InterPro"/>
</dbReference>
<dbReference type="InterPro" id="IPR010982">
    <property type="entry name" value="Lambda_DNA-bd_dom_sf"/>
</dbReference>
<feature type="domain" description="HTH cro/C1-type" evidence="1">
    <location>
        <begin position="9"/>
        <end position="63"/>
    </location>
</feature>
<dbReference type="Gene3D" id="1.10.260.40">
    <property type="entry name" value="lambda repressor-like DNA-binding domains"/>
    <property type="match status" value="1"/>
</dbReference>
<reference evidence="3" key="1">
    <citation type="submission" date="2016-10" db="EMBL/GenBank/DDBJ databases">
        <authorList>
            <person name="Varghese N."/>
            <person name="Submissions S."/>
        </authorList>
    </citation>
    <scope>NUCLEOTIDE SEQUENCE [LARGE SCALE GENOMIC DNA]</scope>
    <source>
        <strain evidence="3">DSM 44718</strain>
    </source>
</reference>
<dbReference type="Gene3D" id="1.25.40.10">
    <property type="entry name" value="Tetratricopeptide repeat domain"/>
    <property type="match status" value="1"/>
</dbReference>
<dbReference type="SUPFAM" id="SSF48452">
    <property type="entry name" value="TPR-like"/>
    <property type="match status" value="1"/>
</dbReference>